<name>A0AAP3ESP6_MICLU</name>
<evidence type="ECO:0000313" key="3">
    <source>
        <dbReference type="Proteomes" id="UP001205867"/>
    </source>
</evidence>
<keyword evidence="1" id="KW-1133">Transmembrane helix</keyword>
<protein>
    <submittedName>
        <fullName evidence="2">Uncharacterized protein</fullName>
    </submittedName>
</protein>
<dbReference type="EMBL" id="JALXKZ020000006">
    <property type="protein sequence ID" value="MCV7628629.1"/>
    <property type="molecule type" value="Genomic_DNA"/>
</dbReference>
<proteinExistence type="predicted"/>
<keyword evidence="1" id="KW-0472">Membrane</keyword>
<gene>
    <name evidence="2" type="ORF">M3A82_004635</name>
</gene>
<sequence length="69" mass="7926">MKKSQRTYWGLTVLTMALWLAGSLVLSNSQMEWRALVGWGLFVLGIVPIILRTAITKRRRESDNREPPL</sequence>
<feature type="transmembrane region" description="Helical" evidence="1">
    <location>
        <begin position="37"/>
        <end position="55"/>
    </location>
</feature>
<dbReference type="AlphaFoldDB" id="A0AAP3ESP6"/>
<evidence type="ECO:0000256" key="1">
    <source>
        <dbReference type="SAM" id="Phobius"/>
    </source>
</evidence>
<organism evidence="2 3">
    <name type="scientific">Micrococcus luteus</name>
    <name type="common">Micrococcus lysodeikticus</name>
    <dbReference type="NCBI Taxonomy" id="1270"/>
    <lineage>
        <taxon>Bacteria</taxon>
        <taxon>Bacillati</taxon>
        <taxon>Actinomycetota</taxon>
        <taxon>Actinomycetes</taxon>
        <taxon>Micrococcales</taxon>
        <taxon>Micrococcaceae</taxon>
        <taxon>Micrococcus</taxon>
    </lineage>
</organism>
<accession>A0AAP3ESP6</accession>
<keyword evidence="1" id="KW-0812">Transmembrane</keyword>
<dbReference type="Proteomes" id="UP001205867">
    <property type="component" value="Unassembled WGS sequence"/>
</dbReference>
<comment type="caution">
    <text evidence="2">The sequence shown here is derived from an EMBL/GenBank/DDBJ whole genome shotgun (WGS) entry which is preliminary data.</text>
</comment>
<evidence type="ECO:0000313" key="2">
    <source>
        <dbReference type="EMBL" id="MCV7628629.1"/>
    </source>
</evidence>
<reference evidence="2" key="1">
    <citation type="submission" date="2023-06" db="EMBL/GenBank/DDBJ databases">
        <title>lsaBGC provides a comprehensive framework for evolutionary analysis of biosynthetic gene clusters within focal taxa.</title>
        <authorList>
            <person name="Salamzade R."/>
            <person name="Sandstrom S."/>
            <person name="Kalan L.R."/>
        </authorList>
    </citation>
    <scope>NUCLEOTIDE SEQUENCE</scope>
    <source>
        <strain evidence="2">P3-SID899</strain>
    </source>
</reference>